<dbReference type="Gene3D" id="3.30.70.1280">
    <property type="entry name" value="SP0830-like domains"/>
    <property type="match status" value="1"/>
</dbReference>
<dbReference type="PANTHER" id="PTHR36439">
    <property type="entry name" value="BLL4334 PROTEIN"/>
    <property type="match status" value="1"/>
</dbReference>
<name>A0ABX6ICS0_9ACTN</name>
<gene>
    <name evidence="1" type="ORF">GII31_01175</name>
</gene>
<dbReference type="EMBL" id="CP045809">
    <property type="protein sequence ID" value="QHN33721.1"/>
    <property type="molecule type" value="Genomic_DNA"/>
</dbReference>
<dbReference type="SUPFAM" id="SSF160379">
    <property type="entry name" value="SP0830-like"/>
    <property type="match status" value="1"/>
</dbReference>
<dbReference type="InterPro" id="IPR012545">
    <property type="entry name" value="DUF1697"/>
</dbReference>
<reference evidence="1" key="1">
    <citation type="journal article" date="2021" name="Nat. Microbiol.">
        <title>Cocultivation of an ultrasmall environmental parasitic bacterium with lytic ability against bacteria associated with wastewater foams.</title>
        <authorList>
            <person name="Batinovic S."/>
            <person name="Rose J.J.A."/>
            <person name="Ratcliffe J."/>
            <person name="Seviour R.J."/>
            <person name="Petrovski S."/>
        </authorList>
    </citation>
    <scope>NUCLEOTIDE SEQUENCE</scope>
    <source>
        <strain evidence="1">CON9</strain>
    </source>
</reference>
<evidence type="ECO:0000313" key="1">
    <source>
        <dbReference type="EMBL" id="QHN33721.1"/>
    </source>
</evidence>
<evidence type="ECO:0000313" key="2">
    <source>
        <dbReference type="Proteomes" id="UP001059836"/>
    </source>
</evidence>
<keyword evidence="2" id="KW-1185">Reference proteome</keyword>
<dbReference type="Proteomes" id="UP001059836">
    <property type="component" value="Chromosome"/>
</dbReference>
<dbReference type="PIRSF" id="PIRSF008502">
    <property type="entry name" value="UCP008502"/>
    <property type="match status" value="1"/>
</dbReference>
<dbReference type="RefSeq" id="WP_213246030.1">
    <property type="nucleotide sequence ID" value="NZ_CP045806.1"/>
</dbReference>
<dbReference type="Pfam" id="PF08002">
    <property type="entry name" value="DUF1697"/>
    <property type="match status" value="1"/>
</dbReference>
<protein>
    <submittedName>
        <fullName evidence="1">DUF1697 domain-containing protein</fullName>
    </submittedName>
</protein>
<accession>A0ABX6ICS0</accession>
<sequence length="175" mass="18558">MARRVVLIRAINVGGTAKLPMADLREIAASLGASDVSTYIASGNLLCVPPGDPARFDRALESAIEARFGFFREVISRSVSELETAVAAHPFEVIDEKFSYLYPLTAIPGPERVRDFAARSFGDDRFAVIGDNLHIRYAGGAGTSTLTPPAIARALGVTGTGRNLRTVAKLIALAG</sequence>
<dbReference type="PANTHER" id="PTHR36439:SF1">
    <property type="entry name" value="DUF1697 DOMAIN-CONTAINING PROTEIN"/>
    <property type="match status" value="1"/>
</dbReference>
<proteinExistence type="predicted"/>
<organism evidence="1 2">
    <name type="scientific">Gordonia pseudamarae</name>
    <dbReference type="NCBI Taxonomy" id="2831662"/>
    <lineage>
        <taxon>Bacteria</taxon>
        <taxon>Bacillati</taxon>
        <taxon>Actinomycetota</taxon>
        <taxon>Actinomycetes</taxon>
        <taxon>Mycobacteriales</taxon>
        <taxon>Gordoniaceae</taxon>
        <taxon>Gordonia</taxon>
    </lineage>
</organism>